<organism evidence="2 3">
    <name type="scientific">Roridomyces roridus</name>
    <dbReference type="NCBI Taxonomy" id="1738132"/>
    <lineage>
        <taxon>Eukaryota</taxon>
        <taxon>Fungi</taxon>
        <taxon>Dikarya</taxon>
        <taxon>Basidiomycota</taxon>
        <taxon>Agaricomycotina</taxon>
        <taxon>Agaricomycetes</taxon>
        <taxon>Agaricomycetidae</taxon>
        <taxon>Agaricales</taxon>
        <taxon>Marasmiineae</taxon>
        <taxon>Mycenaceae</taxon>
        <taxon>Roridomyces</taxon>
    </lineage>
</organism>
<evidence type="ECO:0000313" key="2">
    <source>
        <dbReference type="EMBL" id="KAJ7649753.1"/>
    </source>
</evidence>
<evidence type="ECO:0000313" key="3">
    <source>
        <dbReference type="Proteomes" id="UP001221142"/>
    </source>
</evidence>
<reference evidence="2" key="1">
    <citation type="submission" date="2023-03" db="EMBL/GenBank/DDBJ databases">
        <title>Massive genome expansion in bonnet fungi (Mycena s.s.) driven by repeated elements and novel gene families across ecological guilds.</title>
        <authorList>
            <consortium name="Lawrence Berkeley National Laboratory"/>
            <person name="Harder C.B."/>
            <person name="Miyauchi S."/>
            <person name="Viragh M."/>
            <person name="Kuo A."/>
            <person name="Thoen E."/>
            <person name="Andreopoulos B."/>
            <person name="Lu D."/>
            <person name="Skrede I."/>
            <person name="Drula E."/>
            <person name="Henrissat B."/>
            <person name="Morin E."/>
            <person name="Kohler A."/>
            <person name="Barry K."/>
            <person name="LaButti K."/>
            <person name="Morin E."/>
            <person name="Salamov A."/>
            <person name="Lipzen A."/>
            <person name="Mereny Z."/>
            <person name="Hegedus B."/>
            <person name="Baldrian P."/>
            <person name="Stursova M."/>
            <person name="Weitz H."/>
            <person name="Taylor A."/>
            <person name="Grigoriev I.V."/>
            <person name="Nagy L.G."/>
            <person name="Martin F."/>
            <person name="Kauserud H."/>
        </authorList>
    </citation>
    <scope>NUCLEOTIDE SEQUENCE</scope>
    <source>
        <strain evidence="2">9284</strain>
    </source>
</reference>
<accession>A0AAD7FY98</accession>
<feature type="compositionally biased region" description="Low complexity" evidence="1">
    <location>
        <begin position="546"/>
        <end position="558"/>
    </location>
</feature>
<feature type="region of interest" description="Disordered" evidence="1">
    <location>
        <begin position="382"/>
        <end position="403"/>
    </location>
</feature>
<protein>
    <submittedName>
        <fullName evidence="2">Uncharacterized protein</fullName>
    </submittedName>
</protein>
<proteinExistence type="predicted"/>
<dbReference type="AlphaFoldDB" id="A0AAD7FY98"/>
<dbReference type="Proteomes" id="UP001221142">
    <property type="component" value="Unassembled WGS sequence"/>
</dbReference>
<sequence length="558" mass="61345">MPSLDQTIAHNEEAIAAPRDVATPVPPRREYVWRTMNVPQSLVSIATQIARDLDLHRASIHRLVSSDGGSIHRCPGYVREEVTLATRTADSAVVSHDAPTIQEVCSVCHEVVNSGEVFRCVCGQEGTLDRAVVRYIPLFCSFLEPGSRPTVKCRSCKSWSHRDCNPTPDHRESICFLCLPSRFFGARLPVNDRICDEPFSLSSGPPYFEEPVNRFPELPVPPSASGFSTGSATNHDVGLPGPDAAIPPRPQSMDTPLNAYFQELNTDTALHRRVHDTQPAKSGPVQVYQERPMQFDGVHVQTVMDQRSRNDTSTAQRGLGMNGPAPMPAGISDLLQLVFNCLPIPPVELRRRGLPEEIIQFIENNRPALFKTAMDQGNFRAGIRPGDRNGMHGGTLGSTDESQEESVATVPNNFMSPNMPNNDANPEVMRRPSPSHPFALAGASGGAQPRQITRATFNTLLERATNLKNIIATQESQLVQFNAQRARIGDAAFMDKVRIIAPDLKNRKEHYARLVHFLRQVQQQLYTTELGASSQPASMDATGSFPTPWRPATTAAAV</sequence>
<keyword evidence="3" id="KW-1185">Reference proteome</keyword>
<comment type="caution">
    <text evidence="2">The sequence shown here is derived from an EMBL/GenBank/DDBJ whole genome shotgun (WGS) entry which is preliminary data.</text>
</comment>
<dbReference type="EMBL" id="JARKIF010000001">
    <property type="protein sequence ID" value="KAJ7649753.1"/>
    <property type="molecule type" value="Genomic_DNA"/>
</dbReference>
<gene>
    <name evidence="2" type="ORF">FB45DRAFT_1898</name>
</gene>
<evidence type="ECO:0000256" key="1">
    <source>
        <dbReference type="SAM" id="MobiDB-lite"/>
    </source>
</evidence>
<name>A0AAD7FY98_9AGAR</name>
<feature type="region of interest" description="Disordered" evidence="1">
    <location>
        <begin position="531"/>
        <end position="558"/>
    </location>
</feature>